<dbReference type="Gene3D" id="3.40.5.10">
    <property type="entry name" value="Ribosomal protein L9, N-terminal domain"/>
    <property type="match status" value="1"/>
</dbReference>
<dbReference type="Proteomes" id="UP000789375">
    <property type="component" value="Unassembled WGS sequence"/>
</dbReference>
<evidence type="ECO:0000313" key="5">
    <source>
        <dbReference type="EMBL" id="CAG8570591.1"/>
    </source>
</evidence>
<protein>
    <submittedName>
        <fullName evidence="5">14367_t:CDS:1</fullName>
    </submittedName>
</protein>
<dbReference type="AlphaFoldDB" id="A0A9N9FZ81"/>
<organism evidence="5 6">
    <name type="scientific">Funneliformis mosseae</name>
    <name type="common">Endomycorrhizal fungus</name>
    <name type="synonym">Glomus mosseae</name>
    <dbReference type="NCBI Taxonomy" id="27381"/>
    <lineage>
        <taxon>Eukaryota</taxon>
        <taxon>Fungi</taxon>
        <taxon>Fungi incertae sedis</taxon>
        <taxon>Mucoromycota</taxon>
        <taxon>Glomeromycotina</taxon>
        <taxon>Glomeromycetes</taxon>
        <taxon>Glomerales</taxon>
        <taxon>Glomeraceae</taxon>
        <taxon>Funneliformis</taxon>
    </lineage>
</organism>
<proteinExistence type="inferred from homology"/>
<evidence type="ECO:0000313" key="6">
    <source>
        <dbReference type="Proteomes" id="UP000789375"/>
    </source>
</evidence>
<dbReference type="InterPro" id="IPR009027">
    <property type="entry name" value="Ribosomal_bL9/RNase_H1_N"/>
</dbReference>
<name>A0A9N9FZ81_FUNMO</name>
<gene>
    <name evidence="5" type="ORF">FMOSSE_LOCUS7433</name>
</gene>
<dbReference type="PANTHER" id="PTHR21368">
    <property type="entry name" value="50S RIBOSOMAL PROTEIN L9"/>
    <property type="match status" value="1"/>
</dbReference>
<sequence length="241" mass="27415">MSTLLSNRTITTSKSVQIISNKSSNLFVNLLESRIFSRTAKYRKVTIELLTPVKNLGEKGEIVKVKPGYMRNDLYPSRKANYFIPTVGKNKSLQSKGPSQIHQIAKGGQITLAILGRSYADKKKNAPRVLQYFEEIQKKVAILNHIPSLDFDRDLDGDLNIPTKLQNPVKLEDILNRVKSGYNMIFNLDDIEFHENNSGEIHRTGDYKCLFHFREIQLKVPVKIVVKPSIGFQGTKETVIR</sequence>
<dbReference type="GO" id="GO:0006412">
    <property type="term" value="P:translation"/>
    <property type="evidence" value="ECO:0007669"/>
    <property type="project" value="InterPro"/>
</dbReference>
<evidence type="ECO:0000256" key="1">
    <source>
        <dbReference type="ARBA" id="ARBA00010605"/>
    </source>
</evidence>
<dbReference type="GO" id="GO:0005840">
    <property type="term" value="C:ribosome"/>
    <property type="evidence" value="ECO:0007669"/>
    <property type="project" value="UniProtKB-KW"/>
</dbReference>
<keyword evidence="3" id="KW-0687">Ribonucleoprotein</keyword>
<comment type="caution">
    <text evidence="5">The sequence shown here is derived from an EMBL/GenBank/DDBJ whole genome shotgun (WGS) entry which is preliminary data.</text>
</comment>
<dbReference type="Pfam" id="PF01281">
    <property type="entry name" value="Ribosomal_L9_N"/>
    <property type="match status" value="1"/>
</dbReference>
<dbReference type="GO" id="GO:1990904">
    <property type="term" value="C:ribonucleoprotein complex"/>
    <property type="evidence" value="ECO:0007669"/>
    <property type="project" value="UniProtKB-KW"/>
</dbReference>
<comment type="similarity">
    <text evidence="1">Belongs to the bacterial ribosomal protein bL9 family.</text>
</comment>
<feature type="domain" description="Ribosomal protein L9" evidence="4">
    <location>
        <begin position="49"/>
        <end position="83"/>
    </location>
</feature>
<dbReference type="InterPro" id="IPR020070">
    <property type="entry name" value="Ribosomal_bL9_N"/>
</dbReference>
<dbReference type="EMBL" id="CAJVPP010001733">
    <property type="protein sequence ID" value="CAG8570591.1"/>
    <property type="molecule type" value="Genomic_DNA"/>
</dbReference>
<dbReference type="InterPro" id="IPR036935">
    <property type="entry name" value="Ribosomal_bL9_N_sf"/>
</dbReference>
<reference evidence="5" key="1">
    <citation type="submission" date="2021-06" db="EMBL/GenBank/DDBJ databases">
        <authorList>
            <person name="Kallberg Y."/>
            <person name="Tangrot J."/>
            <person name="Rosling A."/>
        </authorList>
    </citation>
    <scope>NUCLEOTIDE SEQUENCE</scope>
    <source>
        <strain evidence="5">87-6 pot B 2015</strain>
    </source>
</reference>
<accession>A0A9N9FZ81</accession>
<evidence type="ECO:0000256" key="3">
    <source>
        <dbReference type="ARBA" id="ARBA00023274"/>
    </source>
</evidence>
<dbReference type="GO" id="GO:0003735">
    <property type="term" value="F:structural constituent of ribosome"/>
    <property type="evidence" value="ECO:0007669"/>
    <property type="project" value="InterPro"/>
</dbReference>
<evidence type="ECO:0000259" key="4">
    <source>
        <dbReference type="Pfam" id="PF01281"/>
    </source>
</evidence>
<dbReference type="InterPro" id="IPR000244">
    <property type="entry name" value="Ribosomal_bL9"/>
</dbReference>
<evidence type="ECO:0000256" key="2">
    <source>
        <dbReference type="ARBA" id="ARBA00022980"/>
    </source>
</evidence>
<keyword evidence="6" id="KW-1185">Reference proteome</keyword>
<dbReference type="SUPFAM" id="SSF55658">
    <property type="entry name" value="L9 N-domain-like"/>
    <property type="match status" value="1"/>
</dbReference>
<keyword evidence="2" id="KW-0689">Ribosomal protein</keyword>